<reference evidence="2" key="1">
    <citation type="submission" date="2022-11" db="UniProtKB">
        <authorList>
            <consortium name="WormBaseParasite"/>
        </authorList>
    </citation>
    <scope>IDENTIFICATION</scope>
</reference>
<sequence>MALSCVVEITDEGVKNSYLNVVDDLSGLIASFDHLNMIGDRYVVELILTDQARQNGIQIGQIRHPCFRICKVHDKWREGQPISVPLKNSYYSNASGQVFNMLPDDLQNDNMTIYSEIEERDDLDSDVETLVGVKELENCPKPVGEYALASEMENCSENGSSAATDITRLTSAASEAAEEIPFYQADWDDD</sequence>
<accession>A0A914DBC8</accession>
<evidence type="ECO:0000313" key="2">
    <source>
        <dbReference type="WBParaSite" id="ACRNAN_scaffold2114.g7044.t1"/>
    </source>
</evidence>
<proteinExistence type="predicted"/>
<dbReference type="AlphaFoldDB" id="A0A914DBC8"/>
<evidence type="ECO:0000313" key="1">
    <source>
        <dbReference type="Proteomes" id="UP000887540"/>
    </source>
</evidence>
<protein>
    <submittedName>
        <fullName evidence="2">Uncharacterized protein</fullName>
    </submittedName>
</protein>
<dbReference type="Proteomes" id="UP000887540">
    <property type="component" value="Unplaced"/>
</dbReference>
<name>A0A914DBC8_9BILA</name>
<organism evidence="1 2">
    <name type="scientific">Acrobeloides nanus</name>
    <dbReference type="NCBI Taxonomy" id="290746"/>
    <lineage>
        <taxon>Eukaryota</taxon>
        <taxon>Metazoa</taxon>
        <taxon>Ecdysozoa</taxon>
        <taxon>Nematoda</taxon>
        <taxon>Chromadorea</taxon>
        <taxon>Rhabditida</taxon>
        <taxon>Tylenchina</taxon>
        <taxon>Cephalobomorpha</taxon>
        <taxon>Cephaloboidea</taxon>
        <taxon>Cephalobidae</taxon>
        <taxon>Acrobeloides</taxon>
    </lineage>
</organism>
<keyword evidence="1" id="KW-1185">Reference proteome</keyword>
<dbReference type="WBParaSite" id="ACRNAN_scaffold2114.g7044.t1">
    <property type="protein sequence ID" value="ACRNAN_scaffold2114.g7044.t1"/>
    <property type="gene ID" value="ACRNAN_scaffold2114.g7044"/>
</dbReference>